<dbReference type="EMBL" id="OZ023717">
    <property type="protein sequence ID" value="CAK9866334.1"/>
    <property type="molecule type" value="Genomic_DNA"/>
</dbReference>
<feature type="region of interest" description="Disordered" evidence="2">
    <location>
        <begin position="129"/>
        <end position="191"/>
    </location>
</feature>
<dbReference type="InterPro" id="IPR011604">
    <property type="entry name" value="PDDEXK-like_dom_sf"/>
</dbReference>
<dbReference type="PANTHER" id="PTHR14464:SF4">
    <property type="entry name" value="EXONUCLEASE V"/>
    <property type="match status" value="1"/>
</dbReference>
<evidence type="ECO:0008006" key="5">
    <source>
        <dbReference type="Google" id="ProtNLM"/>
    </source>
</evidence>
<evidence type="ECO:0000313" key="4">
    <source>
        <dbReference type="Proteomes" id="UP001497522"/>
    </source>
</evidence>
<dbReference type="Proteomes" id="UP001497522">
    <property type="component" value="Chromosome 16"/>
</dbReference>
<organism evidence="3 4">
    <name type="scientific">Sphagnum jensenii</name>
    <dbReference type="NCBI Taxonomy" id="128206"/>
    <lineage>
        <taxon>Eukaryota</taxon>
        <taxon>Viridiplantae</taxon>
        <taxon>Streptophyta</taxon>
        <taxon>Embryophyta</taxon>
        <taxon>Bryophyta</taxon>
        <taxon>Sphagnophytina</taxon>
        <taxon>Sphagnopsida</taxon>
        <taxon>Sphagnales</taxon>
        <taxon>Sphagnaceae</taxon>
        <taxon>Sphagnum</taxon>
    </lineage>
</organism>
<evidence type="ECO:0000256" key="1">
    <source>
        <dbReference type="ARBA" id="ARBA00009797"/>
    </source>
</evidence>
<proteinExistence type="inferred from homology"/>
<dbReference type="Pfam" id="PF09810">
    <property type="entry name" value="Exo5"/>
    <property type="match status" value="3"/>
</dbReference>
<dbReference type="InterPro" id="IPR019190">
    <property type="entry name" value="EXOV"/>
</dbReference>
<accession>A0ABP1AUR6</accession>
<protein>
    <recommendedName>
        <fullName evidence="5">Exonuclease V</fullName>
    </recommendedName>
</protein>
<reference evidence="3" key="1">
    <citation type="submission" date="2024-03" db="EMBL/GenBank/DDBJ databases">
        <authorList>
            <consortium name="ELIXIR-Norway"/>
            <consortium name="Elixir Norway"/>
        </authorList>
    </citation>
    <scope>NUCLEOTIDE SEQUENCE</scope>
</reference>
<comment type="similarity">
    <text evidence="1">Belongs to the EXO5 family.</text>
</comment>
<feature type="compositionally biased region" description="Polar residues" evidence="2">
    <location>
        <begin position="129"/>
        <end position="152"/>
    </location>
</feature>
<evidence type="ECO:0000256" key="2">
    <source>
        <dbReference type="SAM" id="MobiDB-lite"/>
    </source>
</evidence>
<dbReference type="Gene3D" id="3.90.320.10">
    <property type="match status" value="1"/>
</dbReference>
<gene>
    <name evidence="3" type="ORF">CSSPJE1EN2_LOCUS9329</name>
</gene>
<sequence length="502" mass="55710">METNNVGGGGGGGVVLACDIPVEYVDDEEMAAIEAAYLQIPLSVAAGYSFEVQTKKRGGGGESCDSRVLQCSSKRQLVSDDGLDDHHRKSASLWIRDTTEEEEKSSLLCIEKRSLSTAKECIIPCPVEANNSSPADGQDQEQVGGTLDGNSRNVEEGAHHASSEAITFSSPTAGSEGCSQEPSQSSRGVTIGDIEDVAVSRQANGDGEAKPHRPHHRSLCVTDLTALEWCEKQVEFSITWGKPQKTKAMKAGSARHVELEIEVVTRVEVQVLSKEDSWAIWLLNFITGARQLQSEGLTRELPVLGVVQGCWIVGIIDELQLCGRDGVERPLLIDTKTRNRPTPPSEPQKRNGRMQLMVYKLLWDNLVTTGIPFDLFFHHFKLHPLHSLSGDVRGHAGDLYIGSNVQTLQDIVPLFSQECLLFPKAHESLLLRYEWQADRKLLGQDEFPFEGEWLELRLQWHLEYWHGQREAAYVPEEELWKCRYCAFANICPAMEAGTKCSQ</sequence>
<dbReference type="PANTHER" id="PTHR14464">
    <property type="entry name" value="EXONUCLEASE V"/>
    <property type="match status" value="1"/>
</dbReference>
<feature type="compositionally biased region" description="Basic and acidic residues" evidence="2">
    <location>
        <begin position="153"/>
        <end position="162"/>
    </location>
</feature>
<keyword evidence="4" id="KW-1185">Reference proteome</keyword>
<evidence type="ECO:0000313" key="3">
    <source>
        <dbReference type="EMBL" id="CAK9866334.1"/>
    </source>
</evidence>
<feature type="compositionally biased region" description="Polar residues" evidence="2">
    <location>
        <begin position="164"/>
        <end position="188"/>
    </location>
</feature>
<name>A0ABP1AUR6_9BRYO</name>